<dbReference type="InterPro" id="IPR000253">
    <property type="entry name" value="FHA_dom"/>
</dbReference>
<dbReference type="Pfam" id="PF00498">
    <property type="entry name" value="FHA"/>
    <property type="match status" value="1"/>
</dbReference>
<reference evidence="2 3" key="1">
    <citation type="submission" date="2019-08" db="EMBL/GenBank/DDBJ databases">
        <title>Deep-cultivation of Planctomycetes and their phenomic and genomic characterization uncovers novel biology.</title>
        <authorList>
            <person name="Wiegand S."/>
            <person name="Jogler M."/>
            <person name="Boedeker C."/>
            <person name="Pinto D."/>
            <person name="Vollmers J."/>
            <person name="Rivas-Marin E."/>
            <person name="Kohn T."/>
            <person name="Peeters S.H."/>
            <person name="Heuer A."/>
            <person name="Rast P."/>
            <person name="Oberbeckmann S."/>
            <person name="Bunk B."/>
            <person name="Jeske O."/>
            <person name="Meyerdierks A."/>
            <person name="Storesund J.E."/>
            <person name="Kallscheuer N."/>
            <person name="Luecker S."/>
            <person name="Lage O.M."/>
            <person name="Pohl T."/>
            <person name="Merkel B.J."/>
            <person name="Hornburger P."/>
            <person name="Mueller R.-W."/>
            <person name="Bruemmer F."/>
            <person name="Labrenz M."/>
            <person name="Spormann A.M."/>
            <person name="Op den Camp H."/>
            <person name="Overmann J."/>
            <person name="Amann R."/>
            <person name="Jetten M.S.M."/>
            <person name="Mascher T."/>
            <person name="Medema M.H."/>
            <person name="Devos D.P."/>
            <person name="Kaster A.-K."/>
            <person name="Ovreas L."/>
            <person name="Rohde M."/>
            <person name="Galperin M.Y."/>
            <person name="Jogler C."/>
        </authorList>
    </citation>
    <scope>NUCLEOTIDE SEQUENCE [LARGE SCALE GENOMIC DNA]</scope>
    <source>
        <strain evidence="2 3">Pr1d</strain>
    </source>
</reference>
<dbReference type="CDD" id="cd00060">
    <property type="entry name" value="FHA"/>
    <property type="match status" value="1"/>
</dbReference>
<protein>
    <recommendedName>
        <fullName evidence="1">FHA domain-containing protein</fullName>
    </recommendedName>
</protein>
<name>A0A5B9Q6S0_9BACT</name>
<proteinExistence type="predicted"/>
<dbReference type="RefSeq" id="WP_148073303.1">
    <property type="nucleotide sequence ID" value="NZ_CP042913.1"/>
</dbReference>
<evidence type="ECO:0000259" key="1">
    <source>
        <dbReference type="Pfam" id="PF00498"/>
    </source>
</evidence>
<dbReference type="InterPro" id="IPR008984">
    <property type="entry name" value="SMAD_FHA_dom_sf"/>
</dbReference>
<dbReference type="AlphaFoldDB" id="A0A5B9Q6S0"/>
<evidence type="ECO:0000313" key="3">
    <source>
        <dbReference type="Proteomes" id="UP000323917"/>
    </source>
</evidence>
<accession>A0A5B9Q6S0</accession>
<dbReference type="OrthoDB" id="260494at2"/>
<gene>
    <name evidence="2" type="ORF">Pr1d_19690</name>
</gene>
<feature type="domain" description="FHA" evidence="1">
    <location>
        <begin position="320"/>
        <end position="366"/>
    </location>
</feature>
<dbReference type="EMBL" id="CP042913">
    <property type="protein sequence ID" value="QEG34687.1"/>
    <property type="molecule type" value="Genomic_DNA"/>
</dbReference>
<dbReference type="Gene3D" id="2.60.200.20">
    <property type="match status" value="1"/>
</dbReference>
<keyword evidence="3" id="KW-1185">Reference proteome</keyword>
<dbReference type="SUPFAM" id="SSF49879">
    <property type="entry name" value="SMAD/FHA domain"/>
    <property type="match status" value="1"/>
</dbReference>
<evidence type="ECO:0000313" key="2">
    <source>
        <dbReference type="EMBL" id="QEG34687.1"/>
    </source>
</evidence>
<organism evidence="2 3">
    <name type="scientific">Bythopirellula goksoeyrii</name>
    <dbReference type="NCBI Taxonomy" id="1400387"/>
    <lineage>
        <taxon>Bacteria</taxon>
        <taxon>Pseudomonadati</taxon>
        <taxon>Planctomycetota</taxon>
        <taxon>Planctomycetia</taxon>
        <taxon>Pirellulales</taxon>
        <taxon>Lacipirellulaceae</taxon>
        <taxon>Bythopirellula</taxon>
    </lineage>
</organism>
<sequence>MFPSWRIKIRAAQVAIDEGRCEEASALLSRESLRDFLPAKRLSKEVATRMVDRAAGKIAAGDSVAGWHDIRQVERMGGSEQLIDQFRQEQARQGIANTRQMLECGETAMAERQIAKLEQHRLGGDERRLWKIIVRLINDAKSLAYSGEFSQAIQGLTRVERLLPEGNESLATQLASRQAELARDAQQCPTMVNALHDAIQQENWTEVLTRAEAVLELAPEHPPALTARRRAWEAVGLKATTRNIRPQFRQNGRKAGSPLTTSTQAWRSCATVDTMTTKPEAGKRIIAWIDEIGGFLICLNDEIVIGQPTAEGGVDIPVRADLSRRHATIRRERENYVLTPIHTTKVDGHVLTGPIVLRNQALIELGDSLQLRFTKPHSLSATAVLEVESKHKTEPAVDAIVLMSESCVLGAGSHSHIRCPNWENDLVLYRRGDDLQFRTKELVETKDHPGTTNGIITANCRISGENYALSFEEI</sequence>
<dbReference type="KEGG" id="bgok:Pr1d_19690"/>
<dbReference type="Proteomes" id="UP000323917">
    <property type="component" value="Chromosome"/>
</dbReference>